<sequence>FELEIYWYQRRIRKLLFTVQNTATDAFLTHRLACSSFLRSDAIMRIGDLLSGFHRMKEYDITYCEEDADFAKFKGYIVGKETRMHAPLK</sequence>
<accession>A0ACB8QDV0</accession>
<keyword evidence="2" id="KW-1185">Reference proteome</keyword>
<comment type="caution">
    <text evidence="1">The sequence shown here is derived from an EMBL/GenBank/DDBJ whole genome shotgun (WGS) entry which is preliminary data.</text>
</comment>
<evidence type="ECO:0000313" key="2">
    <source>
        <dbReference type="Proteomes" id="UP000814128"/>
    </source>
</evidence>
<reference evidence="1" key="2">
    <citation type="journal article" date="2022" name="New Phytol.">
        <title>Evolutionary transition to the ectomycorrhizal habit in the genomes of a hyperdiverse lineage of mushroom-forming fungi.</title>
        <authorList>
            <person name="Looney B."/>
            <person name="Miyauchi S."/>
            <person name="Morin E."/>
            <person name="Drula E."/>
            <person name="Courty P.E."/>
            <person name="Kohler A."/>
            <person name="Kuo A."/>
            <person name="LaButti K."/>
            <person name="Pangilinan J."/>
            <person name="Lipzen A."/>
            <person name="Riley R."/>
            <person name="Andreopoulos W."/>
            <person name="He G."/>
            <person name="Johnson J."/>
            <person name="Nolan M."/>
            <person name="Tritt A."/>
            <person name="Barry K.W."/>
            <person name="Grigoriev I.V."/>
            <person name="Nagy L.G."/>
            <person name="Hibbett D."/>
            <person name="Henrissat B."/>
            <person name="Matheny P.B."/>
            <person name="Labbe J."/>
            <person name="Martin F.M."/>
        </authorList>
    </citation>
    <scope>NUCLEOTIDE SEQUENCE</scope>
    <source>
        <strain evidence="1">EC-137</strain>
    </source>
</reference>
<reference evidence="1" key="1">
    <citation type="submission" date="2021-02" db="EMBL/GenBank/DDBJ databases">
        <authorList>
            <consortium name="DOE Joint Genome Institute"/>
            <person name="Ahrendt S."/>
            <person name="Looney B.P."/>
            <person name="Miyauchi S."/>
            <person name="Morin E."/>
            <person name="Drula E."/>
            <person name="Courty P.E."/>
            <person name="Chicoki N."/>
            <person name="Fauchery L."/>
            <person name="Kohler A."/>
            <person name="Kuo A."/>
            <person name="Labutti K."/>
            <person name="Pangilinan J."/>
            <person name="Lipzen A."/>
            <person name="Riley R."/>
            <person name="Andreopoulos W."/>
            <person name="He G."/>
            <person name="Johnson J."/>
            <person name="Barry K.W."/>
            <person name="Grigoriev I.V."/>
            <person name="Nagy L."/>
            <person name="Hibbett D."/>
            <person name="Henrissat B."/>
            <person name="Matheny P.B."/>
            <person name="Labbe J."/>
            <person name="Martin F."/>
        </authorList>
    </citation>
    <scope>NUCLEOTIDE SEQUENCE</scope>
    <source>
        <strain evidence="1">EC-137</strain>
    </source>
</reference>
<dbReference type="EMBL" id="MU273658">
    <property type="protein sequence ID" value="KAI0029765.1"/>
    <property type="molecule type" value="Genomic_DNA"/>
</dbReference>
<evidence type="ECO:0000313" key="1">
    <source>
        <dbReference type="EMBL" id="KAI0029765.1"/>
    </source>
</evidence>
<organism evidence="1 2">
    <name type="scientific">Vararia minispora EC-137</name>
    <dbReference type="NCBI Taxonomy" id="1314806"/>
    <lineage>
        <taxon>Eukaryota</taxon>
        <taxon>Fungi</taxon>
        <taxon>Dikarya</taxon>
        <taxon>Basidiomycota</taxon>
        <taxon>Agaricomycotina</taxon>
        <taxon>Agaricomycetes</taxon>
        <taxon>Russulales</taxon>
        <taxon>Lachnocladiaceae</taxon>
        <taxon>Vararia</taxon>
    </lineage>
</organism>
<dbReference type="Proteomes" id="UP000814128">
    <property type="component" value="Unassembled WGS sequence"/>
</dbReference>
<feature type="non-terminal residue" evidence="1">
    <location>
        <position position="1"/>
    </location>
</feature>
<proteinExistence type="predicted"/>
<name>A0ACB8QDV0_9AGAM</name>
<gene>
    <name evidence="1" type="ORF">K488DRAFT_55690</name>
</gene>
<protein>
    <submittedName>
        <fullName evidence="1">Uncharacterized protein</fullName>
    </submittedName>
</protein>